<organism evidence="1 2">
    <name type="scientific">Thanatephorus cucumeris (strain AG1-IA)</name>
    <name type="common">Rice sheath blight fungus</name>
    <name type="synonym">Rhizoctonia solani</name>
    <dbReference type="NCBI Taxonomy" id="983506"/>
    <lineage>
        <taxon>Eukaryota</taxon>
        <taxon>Fungi</taxon>
        <taxon>Dikarya</taxon>
        <taxon>Basidiomycota</taxon>
        <taxon>Agaricomycotina</taxon>
        <taxon>Agaricomycetes</taxon>
        <taxon>Cantharellales</taxon>
        <taxon>Ceratobasidiaceae</taxon>
        <taxon>Rhizoctonia</taxon>
        <taxon>Rhizoctonia solani AG-1</taxon>
    </lineage>
</organism>
<dbReference type="AlphaFoldDB" id="L8WWW3"/>
<dbReference type="HOGENOM" id="CLU_2110616_0_0_1"/>
<name>L8WWW3_THACA</name>
<protein>
    <submittedName>
        <fullName evidence="1">Uncharacterized protein</fullName>
    </submittedName>
</protein>
<dbReference type="Proteomes" id="UP000011668">
    <property type="component" value="Unassembled WGS sequence"/>
</dbReference>
<proteinExistence type="predicted"/>
<evidence type="ECO:0000313" key="2">
    <source>
        <dbReference type="Proteomes" id="UP000011668"/>
    </source>
</evidence>
<sequence>MRLPKIDNYKSDFIEADEDPYTRISKTITQDLGPGSTTHSRPPCKVNCSVIPVAQNSLEPRECPMSKRQSEPLPELSLASELAPSRGITCTQTAHDILRDSIRHRTSSDLSITTT</sequence>
<comment type="caution">
    <text evidence="1">The sequence shown here is derived from an EMBL/GenBank/DDBJ whole genome shotgun (WGS) entry which is preliminary data.</text>
</comment>
<reference evidence="1 2" key="1">
    <citation type="journal article" date="2013" name="Nat. Commun.">
        <title>The evolution and pathogenic mechanisms of the rice sheath blight pathogen.</title>
        <authorList>
            <person name="Zheng A."/>
            <person name="Lin R."/>
            <person name="Xu L."/>
            <person name="Qin P."/>
            <person name="Tang C."/>
            <person name="Ai P."/>
            <person name="Zhang D."/>
            <person name="Liu Y."/>
            <person name="Sun Z."/>
            <person name="Feng H."/>
            <person name="Wang Y."/>
            <person name="Chen Y."/>
            <person name="Liang X."/>
            <person name="Fu R."/>
            <person name="Li Q."/>
            <person name="Zhang J."/>
            <person name="Yu X."/>
            <person name="Xie Z."/>
            <person name="Ding L."/>
            <person name="Guan P."/>
            <person name="Tang J."/>
            <person name="Liang Y."/>
            <person name="Wang S."/>
            <person name="Deng Q."/>
            <person name="Li S."/>
            <person name="Zhu J."/>
            <person name="Wang L."/>
            <person name="Liu H."/>
            <person name="Li P."/>
        </authorList>
    </citation>
    <scope>NUCLEOTIDE SEQUENCE [LARGE SCALE GENOMIC DNA]</scope>
    <source>
        <strain evidence="2">AG-1 IA</strain>
    </source>
</reference>
<gene>
    <name evidence="1" type="ORF">AG1IA_03510</name>
</gene>
<keyword evidence="2" id="KW-1185">Reference proteome</keyword>
<evidence type="ECO:0000313" key="1">
    <source>
        <dbReference type="EMBL" id="ELU42490.1"/>
    </source>
</evidence>
<dbReference type="EMBL" id="AFRT01000802">
    <property type="protein sequence ID" value="ELU42490.1"/>
    <property type="molecule type" value="Genomic_DNA"/>
</dbReference>
<accession>L8WWW3</accession>